<keyword evidence="5 7" id="KW-0472">Membrane</keyword>
<dbReference type="GO" id="GO:0022857">
    <property type="term" value="F:transmembrane transporter activity"/>
    <property type="evidence" value="ECO:0007669"/>
    <property type="project" value="InterPro"/>
</dbReference>
<feature type="transmembrane region" description="Helical" evidence="7">
    <location>
        <begin position="130"/>
        <end position="163"/>
    </location>
</feature>
<comment type="similarity">
    <text evidence="2">Belongs to the nucleobase:cation symporter-2 (NCS2) (TC 2.A.40) family.</text>
</comment>
<comment type="subcellular location">
    <subcellularLocation>
        <location evidence="1">Membrane</location>
        <topology evidence="1">Multi-pass membrane protein</topology>
    </subcellularLocation>
</comment>
<keyword evidence="3 7" id="KW-0812">Transmembrane</keyword>
<evidence type="ECO:0000256" key="3">
    <source>
        <dbReference type="ARBA" id="ARBA00022692"/>
    </source>
</evidence>
<keyword evidence="4 7" id="KW-1133">Transmembrane helix</keyword>
<evidence type="ECO:0000256" key="7">
    <source>
        <dbReference type="SAM" id="Phobius"/>
    </source>
</evidence>
<organism evidence="8 9">
    <name type="scientific">Meloidogyne hapla</name>
    <name type="common">Root-knot nematode worm</name>
    <dbReference type="NCBI Taxonomy" id="6305"/>
    <lineage>
        <taxon>Eukaryota</taxon>
        <taxon>Metazoa</taxon>
        <taxon>Ecdysozoa</taxon>
        <taxon>Nematoda</taxon>
        <taxon>Chromadorea</taxon>
        <taxon>Rhabditida</taxon>
        <taxon>Tylenchina</taxon>
        <taxon>Tylenchomorpha</taxon>
        <taxon>Tylenchoidea</taxon>
        <taxon>Meloidogynidae</taxon>
        <taxon>Meloidogyninae</taxon>
        <taxon>Meloidogyne</taxon>
    </lineage>
</organism>
<proteinExistence type="inferred from homology"/>
<sequence>MSPSPHIHSNNTSPRQSPEEHDEEKINNNINEEEKQINNNNNQLINNISLIENKNIFIINKNIEEDKFNNKEKSTQRRLYKADSNPPIPLTFLFGLQQVMVSVSVLVSIPILISDLICPGRDRDQLRVRLIAGTFVVCGIGTILQSGFGLRLALLQGVAFAYIPS</sequence>
<name>A0A1I8B1N2_MELHA</name>
<evidence type="ECO:0000256" key="5">
    <source>
        <dbReference type="ARBA" id="ARBA00023136"/>
    </source>
</evidence>
<keyword evidence="8" id="KW-1185">Reference proteome</keyword>
<evidence type="ECO:0000313" key="9">
    <source>
        <dbReference type="WBParaSite" id="MhA1_Contig1252.frz3.gene1"/>
    </source>
</evidence>
<dbReference type="WBParaSite" id="MhA1_Contig1252.frz3.gene1">
    <property type="protein sequence ID" value="MhA1_Contig1252.frz3.gene1"/>
    <property type="gene ID" value="MhA1_Contig1252.frz3.gene1"/>
</dbReference>
<feature type="region of interest" description="Disordered" evidence="6">
    <location>
        <begin position="1"/>
        <end position="24"/>
    </location>
</feature>
<evidence type="ECO:0000256" key="1">
    <source>
        <dbReference type="ARBA" id="ARBA00004141"/>
    </source>
</evidence>
<accession>A0A1I8B1N2</accession>
<evidence type="ECO:0000256" key="4">
    <source>
        <dbReference type="ARBA" id="ARBA00022989"/>
    </source>
</evidence>
<reference evidence="9" key="1">
    <citation type="submission" date="2016-11" db="UniProtKB">
        <authorList>
            <consortium name="WormBaseParasite"/>
        </authorList>
    </citation>
    <scope>IDENTIFICATION</scope>
</reference>
<evidence type="ECO:0000313" key="8">
    <source>
        <dbReference type="Proteomes" id="UP000095281"/>
    </source>
</evidence>
<evidence type="ECO:0000256" key="6">
    <source>
        <dbReference type="SAM" id="MobiDB-lite"/>
    </source>
</evidence>
<dbReference type="InterPro" id="IPR006043">
    <property type="entry name" value="NCS2"/>
</dbReference>
<dbReference type="PANTHER" id="PTHR11119">
    <property type="entry name" value="XANTHINE-URACIL / VITAMIN C PERMEASE FAMILY MEMBER"/>
    <property type="match status" value="1"/>
</dbReference>
<feature type="compositionally biased region" description="Polar residues" evidence="6">
    <location>
        <begin position="1"/>
        <end position="16"/>
    </location>
</feature>
<evidence type="ECO:0000256" key="2">
    <source>
        <dbReference type="ARBA" id="ARBA00008821"/>
    </source>
</evidence>
<dbReference type="Pfam" id="PF00860">
    <property type="entry name" value="Xan_ur_permease"/>
    <property type="match status" value="1"/>
</dbReference>
<dbReference type="GO" id="GO:0016020">
    <property type="term" value="C:membrane"/>
    <property type="evidence" value="ECO:0007669"/>
    <property type="project" value="UniProtKB-SubCell"/>
</dbReference>
<dbReference type="AlphaFoldDB" id="A0A1I8B1N2"/>
<dbReference type="Proteomes" id="UP000095281">
    <property type="component" value="Unplaced"/>
</dbReference>
<feature type="transmembrane region" description="Helical" evidence="7">
    <location>
        <begin position="99"/>
        <end position="118"/>
    </location>
</feature>
<dbReference type="OMA" id="CAKENDE"/>
<protein>
    <submittedName>
        <fullName evidence="9">Uncharacterized protein</fullName>
    </submittedName>
</protein>